<evidence type="ECO:0000256" key="1">
    <source>
        <dbReference type="ARBA" id="ARBA00010733"/>
    </source>
</evidence>
<comment type="caution">
    <text evidence="5">The sequence shown here is derived from an EMBL/GenBank/DDBJ whole genome shotgun (WGS) entry which is preliminary data.</text>
</comment>
<feature type="domain" description="SMP" evidence="4">
    <location>
        <begin position="10"/>
        <end position="66"/>
    </location>
</feature>
<dbReference type="AlphaFoldDB" id="A0A8T2RGX6"/>
<evidence type="ECO:0000256" key="3">
    <source>
        <dbReference type="SAM" id="MobiDB-lite"/>
    </source>
</evidence>
<dbReference type="Pfam" id="PF04927">
    <property type="entry name" value="SMP"/>
    <property type="match status" value="2"/>
</dbReference>
<evidence type="ECO:0000256" key="2">
    <source>
        <dbReference type="ARBA" id="ARBA00022737"/>
    </source>
</evidence>
<comment type="similarity">
    <text evidence="1">Belongs to the LEA type SMP family.</text>
</comment>
<evidence type="ECO:0000313" key="6">
    <source>
        <dbReference type="Proteomes" id="UP000825935"/>
    </source>
</evidence>
<protein>
    <recommendedName>
        <fullName evidence="4">SMP domain-containing protein</fullName>
    </recommendedName>
</protein>
<dbReference type="EMBL" id="CM035432">
    <property type="protein sequence ID" value="KAH7295659.1"/>
    <property type="molecule type" value="Genomic_DNA"/>
</dbReference>
<keyword evidence="2" id="KW-0677">Repeat</keyword>
<dbReference type="OrthoDB" id="2014755at2759"/>
<dbReference type="InterPro" id="IPR042971">
    <property type="entry name" value="LEA_SMP"/>
</dbReference>
<proteinExistence type="inferred from homology"/>
<organism evidence="5 6">
    <name type="scientific">Ceratopteris richardii</name>
    <name type="common">Triangle waterfern</name>
    <dbReference type="NCBI Taxonomy" id="49495"/>
    <lineage>
        <taxon>Eukaryota</taxon>
        <taxon>Viridiplantae</taxon>
        <taxon>Streptophyta</taxon>
        <taxon>Embryophyta</taxon>
        <taxon>Tracheophyta</taxon>
        <taxon>Polypodiopsida</taxon>
        <taxon>Polypodiidae</taxon>
        <taxon>Polypodiales</taxon>
        <taxon>Pteridineae</taxon>
        <taxon>Pteridaceae</taxon>
        <taxon>Parkerioideae</taxon>
        <taxon>Ceratopteris</taxon>
    </lineage>
</organism>
<dbReference type="InterPro" id="IPR007011">
    <property type="entry name" value="LEA_SMP_dom"/>
</dbReference>
<evidence type="ECO:0000259" key="4">
    <source>
        <dbReference type="Pfam" id="PF04927"/>
    </source>
</evidence>
<dbReference type="PANTHER" id="PTHR31174">
    <property type="entry name" value="SEED MATURATION FAMILY PROTEIN"/>
    <property type="match status" value="1"/>
</dbReference>
<sequence length="291" mass="31142">MSQEQPQKPVTYKDIFGDSIQGEVAEQPVTIEDAALMQSAESHALGKTSKGGAASIMQSAANKNVQRHMVDPTTHSEAAERGFGIRETFVDGKVCREEFVGQESVYAESTFVATLSELAAKQGITIGEALEEAAHDDSEKIVDKGTARAIQSAEARATGGYRGFEGGLGASAQSAAQKNAEHGTHITLFNVLDGATEKMLVDKVVMKDDVEKVKQVTGDKDEGSVIISAFERAVDANSNADKYLQNQYTKHIKADPEDDIPHPHAEYTQTTPKGMEGTSPSKDAIPHAHAD</sequence>
<feature type="region of interest" description="Disordered" evidence="3">
    <location>
        <begin position="254"/>
        <end position="291"/>
    </location>
</feature>
<name>A0A8T2RGX6_CERRI</name>
<gene>
    <name evidence="5" type="ORF">KP509_27G059700</name>
</gene>
<reference evidence="5 6" key="1">
    <citation type="submission" date="2021-08" db="EMBL/GenBank/DDBJ databases">
        <title>WGS assembly of Ceratopteris richardii.</title>
        <authorList>
            <person name="Marchant D.B."/>
            <person name="Chen G."/>
            <person name="Jenkins J."/>
            <person name="Shu S."/>
            <person name="Leebens-Mack J."/>
            <person name="Grimwood J."/>
            <person name="Schmutz J."/>
            <person name="Soltis P."/>
            <person name="Soltis D."/>
            <person name="Chen Z.-H."/>
        </authorList>
    </citation>
    <scope>NUCLEOTIDE SEQUENCE [LARGE SCALE GENOMIC DNA]</scope>
    <source>
        <strain evidence="5">Whitten #5841</strain>
        <tissue evidence="5">Leaf</tissue>
    </source>
</reference>
<dbReference type="Proteomes" id="UP000825935">
    <property type="component" value="Chromosome 27"/>
</dbReference>
<keyword evidence="6" id="KW-1185">Reference proteome</keyword>
<accession>A0A8T2RGX6</accession>
<feature type="compositionally biased region" description="Basic and acidic residues" evidence="3">
    <location>
        <begin position="254"/>
        <end position="265"/>
    </location>
</feature>
<evidence type="ECO:0000313" key="5">
    <source>
        <dbReference type="EMBL" id="KAH7295659.1"/>
    </source>
</evidence>
<feature type="domain" description="SMP" evidence="4">
    <location>
        <begin position="124"/>
        <end position="181"/>
    </location>
</feature>
<dbReference type="PANTHER" id="PTHR31174:SF7">
    <property type="entry name" value="LATE EMBRYOGENESIS ABUNDANT PROTEIN 31-RELATED"/>
    <property type="match status" value="1"/>
</dbReference>
<dbReference type="OMA" id="RNKPDMR"/>